<gene>
    <name evidence="1" type="ORF">AB205_0157250</name>
</gene>
<sequence length="79" mass="9383">MHIGEKRLGTSEVMWMLLKKKHISFVSAQVLIREIMVCNLDLQKIKEDINDIEKRFKNIIDVLGKIKNTPTFIKFFLFF</sequence>
<evidence type="ECO:0000313" key="1">
    <source>
        <dbReference type="EMBL" id="PIN97977.1"/>
    </source>
</evidence>
<evidence type="ECO:0000313" key="2">
    <source>
        <dbReference type="Proteomes" id="UP000228934"/>
    </source>
</evidence>
<reference evidence="2" key="1">
    <citation type="journal article" date="2017" name="Nat. Commun.">
        <title>The North American bullfrog draft genome provides insight into hormonal regulation of long noncoding RNA.</title>
        <authorList>
            <person name="Hammond S.A."/>
            <person name="Warren R.L."/>
            <person name="Vandervalk B.P."/>
            <person name="Kucuk E."/>
            <person name="Khan H."/>
            <person name="Gibb E.A."/>
            <person name="Pandoh P."/>
            <person name="Kirk H."/>
            <person name="Zhao Y."/>
            <person name="Jones M."/>
            <person name="Mungall A.J."/>
            <person name="Coope R."/>
            <person name="Pleasance S."/>
            <person name="Moore R.A."/>
            <person name="Holt R.A."/>
            <person name="Round J.M."/>
            <person name="Ohora S."/>
            <person name="Walle B.V."/>
            <person name="Veldhoen N."/>
            <person name="Helbing C.C."/>
            <person name="Birol I."/>
        </authorList>
    </citation>
    <scope>NUCLEOTIDE SEQUENCE [LARGE SCALE GENOMIC DNA]</scope>
</reference>
<proteinExistence type="predicted"/>
<dbReference type="Proteomes" id="UP000228934">
    <property type="component" value="Unassembled WGS sequence"/>
</dbReference>
<dbReference type="EMBL" id="KV923858">
    <property type="protein sequence ID" value="PIN97977.1"/>
    <property type="molecule type" value="Genomic_DNA"/>
</dbReference>
<accession>A0A2G9P3T5</accession>
<name>A0A2G9P3T5_AQUCT</name>
<protein>
    <submittedName>
        <fullName evidence="1">Uncharacterized protein</fullName>
    </submittedName>
</protein>
<dbReference type="AlphaFoldDB" id="A0A2G9P3T5"/>
<organism evidence="1 2">
    <name type="scientific">Aquarana catesbeiana</name>
    <name type="common">American bullfrog</name>
    <name type="synonym">Rana catesbeiana</name>
    <dbReference type="NCBI Taxonomy" id="8400"/>
    <lineage>
        <taxon>Eukaryota</taxon>
        <taxon>Metazoa</taxon>
        <taxon>Chordata</taxon>
        <taxon>Craniata</taxon>
        <taxon>Vertebrata</taxon>
        <taxon>Euteleostomi</taxon>
        <taxon>Amphibia</taxon>
        <taxon>Batrachia</taxon>
        <taxon>Anura</taxon>
        <taxon>Neobatrachia</taxon>
        <taxon>Ranoidea</taxon>
        <taxon>Ranidae</taxon>
        <taxon>Aquarana</taxon>
    </lineage>
</organism>
<keyword evidence="2" id="KW-1185">Reference proteome</keyword>